<sequence>MLAFLLEQGEKMRCCIDTIGTLYPKDRKAGYEGAEGMISPMRKKTFVLNQGALKIADGSWVGERGYRSSNHWACPKGKRMKVKVLNGGEEGCEERKRVADSGALILVVAEADDTNDFDDLMEFEEEKQRKEESALLSICLFLLDRRPSSAVEIMHEDMGAACHIESATGIKGGRVKGVFKGKEESLVWFG</sequence>
<name>A0A4P9Y0M8_9FUNG</name>
<dbReference type="Proteomes" id="UP000267251">
    <property type="component" value="Unassembled WGS sequence"/>
</dbReference>
<dbReference type="EMBL" id="KZ988395">
    <property type="protein sequence ID" value="RKP12287.1"/>
    <property type="molecule type" value="Genomic_DNA"/>
</dbReference>
<accession>A0A4P9Y0M8</accession>
<evidence type="ECO:0000313" key="2">
    <source>
        <dbReference type="Proteomes" id="UP000267251"/>
    </source>
</evidence>
<proteinExistence type="predicted"/>
<dbReference type="AlphaFoldDB" id="A0A4P9Y0M8"/>
<organism evidence="1 2">
    <name type="scientific">Piptocephalis cylindrospora</name>
    <dbReference type="NCBI Taxonomy" id="1907219"/>
    <lineage>
        <taxon>Eukaryota</taxon>
        <taxon>Fungi</taxon>
        <taxon>Fungi incertae sedis</taxon>
        <taxon>Zoopagomycota</taxon>
        <taxon>Zoopagomycotina</taxon>
        <taxon>Zoopagomycetes</taxon>
        <taxon>Zoopagales</taxon>
        <taxon>Piptocephalidaceae</taxon>
        <taxon>Piptocephalis</taxon>
    </lineage>
</organism>
<evidence type="ECO:0000313" key="1">
    <source>
        <dbReference type="EMBL" id="RKP12287.1"/>
    </source>
</evidence>
<keyword evidence="2" id="KW-1185">Reference proteome</keyword>
<protein>
    <submittedName>
        <fullName evidence="1">Uncharacterized protein</fullName>
    </submittedName>
</protein>
<gene>
    <name evidence="1" type="ORF">BJ684DRAFT_17212</name>
</gene>
<reference evidence="2" key="1">
    <citation type="journal article" date="2018" name="Nat. Microbiol.">
        <title>Leveraging single-cell genomics to expand the fungal tree of life.</title>
        <authorList>
            <person name="Ahrendt S.R."/>
            <person name="Quandt C.A."/>
            <person name="Ciobanu D."/>
            <person name="Clum A."/>
            <person name="Salamov A."/>
            <person name="Andreopoulos B."/>
            <person name="Cheng J.F."/>
            <person name="Woyke T."/>
            <person name="Pelin A."/>
            <person name="Henrissat B."/>
            <person name="Reynolds N.K."/>
            <person name="Benny G.L."/>
            <person name="Smith M.E."/>
            <person name="James T.Y."/>
            <person name="Grigoriev I.V."/>
        </authorList>
    </citation>
    <scope>NUCLEOTIDE SEQUENCE [LARGE SCALE GENOMIC DNA]</scope>
</reference>